<reference evidence="2 3" key="6">
    <citation type="journal article" date="2011" name="Appl. Environ. Microbiol.">
        <title>Involvement of the azorhizobial chromosome partition gene (parA) in the onset of bacteroid differentiation during Sesbania rostrata stem nodule development.</title>
        <authorList>
            <person name="Liu CT."/>
            <person name="Lee KB."/>
            <person name="Wang YS."/>
            <person name="Peng MH."/>
            <person name="Lee KT."/>
            <person name="Suzuki S."/>
            <person name="Suzuki T."/>
            <person name="Oyaizu H."/>
        </authorList>
    </citation>
    <scope>NUCLEOTIDE SEQUENCE [LARGE SCALE GENOMIC DNA]</scope>
    <source>
        <strain evidence="3">ATCC 43989 / DSM 5975 / JCM 20966 / LMG 6465 / NBRC 14845 / NCIMB 13405 / ORS 571</strain>
    </source>
</reference>
<dbReference type="HOGENOM" id="CLU_2115949_0_0_5"/>
<dbReference type="AlphaFoldDB" id="A8HTT1"/>
<feature type="region of interest" description="Disordered" evidence="1">
    <location>
        <begin position="1"/>
        <end position="28"/>
    </location>
</feature>
<reference evidence="2 3" key="5">
    <citation type="journal article" date="2010" name="Appl. Environ. Microbiol.">
        <title>phrR-like gene praR of Azorhizobium caulinodans ORS571 is essential for symbiosis with Sesbania rostrata and is involved in expression of reb genes.</title>
        <authorList>
            <person name="Akiba N."/>
            <person name="Aono T."/>
            <person name="Toyazaki H."/>
            <person name="Sato S."/>
            <person name="Oyaizu H."/>
        </authorList>
    </citation>
    <scope>NUCLEOTIDE SEQUENCE [LARGE SCALE GENOMIC DNA]</scope>
    <source>
        <strain evidence="3">ATCC 43989 / DSM 5975 / JCM 20966 / LMG 6465 / NBRC 14845 / NCIMB 13405 / ORS 571</strain>
    </source>
</reference>
<keyword evidence="3" id="KW-1185">Reference proteome</keyword>
<reference evidence="2 3" key="4">
    <citation type="journal article" date="2009" name="Appl. Environ. Microbiol.">
        <title>Comparative genome-wide transcriptional profiling of Azorhizobium caulinodans ORS571 grown under free-living and symbiotic conditions.</title>
        <authorList>
            <person name="Tsukada S."/>
            <person name="Aono T."/>
            <person name="Akiba N."/>
            <person name="Lee KB."/>
            <person name="Liu CT."/>
            <person name="Toyazaki H."/>
            <person name="Oyaizu H."/>
        </authorList>
    </citation>
    <scope>NUCLEOTIDE SEQUENCE [LARGE SCALE GENOMIC DNA]</scope>
    <source>
        <strain evidence="3">ATCC 43989 / DSM 5975 / JCM 20966 / LMG 6465 / NBRC 14845 / NCIMB 13405 / ORS 571</strain>
    </source>
</reference>
<reference evidence="3" key="2">
    <citation type="submission" date="2007-04" db="EMBL/GenBank/DDBJ databases">
        <title>Complete genome sequence of the nitrogen-fixing bacterium Azorhizobium caulinodans ORS571.</title>
        <authorList>
            <person name="Lee K.B."/>
            <person name="Backer P.D."/>
            <person name="Aono T."/>
            <person name="Liu C.T."/>
            <person name="Suzuki S."/>
            <person name="Suzuki T."/>
            <person name="Kaneko T."/>
            <person name="Yamada M."/>
            <person name="Tabata S."/>
            <person name="Kupfer D.M."/>
            <person name="Najar F.Z."/>
            <person name="Wiley G.B."/>
            <person name="Roe B."/>
            <person name="Binnewies T."/>
            <person name="Ussery D."/>
            <person name="Vereecke D."/>
            <person name="Gevers D."/>
            <person name="Holsters M."/>
            <person name="Oyaizu H."/>
        </authorList>
    </citation>
    <scope>NUCLEOTIDE SEQUENCE [LARGE SCALE GENOMIC DNA]</scope>
    <source>
        <strain evidence="3">ATCC 43989 / DSM 5975 / JCM 20966 / LMG 6465 / NBRC 14845 / NCIMB 13405 / ORS 571</strain>
    </source>
</reference>
<dbReference type="RefSeq" id="WP_012169400.1">
    <property type="nucleotide sequence ID" value="NC_009937.1"/>
</dbReference>
<name>A8HTT1_AZOC5</name>
<reference evidence="2 3" key="1">
    <citation type="journal article" date="2007" name="Appl. Environ. Microbiol.">
        <title>Rhizobial factors required for stem nodule maturation and maintenance in Sesbania rostrata-Azorhizobium caulinodans ORS571 symbiosis.</title>
        <authorList>
            <person name="Suzuki S."/>
            <person name="Aono T."/>
            <person name="Lee KB."/>
            <person name="Suzuki T."/>
            <person name="Liu CT."/>
            <person name="Miwa H."/>
            <person name="Wakao S."/>
            <person name="Iki T."/>
            <person name="Oyaizu H."/>
        </authorList>
    </citation>
    <scope>NUCLEOTIDE SEQUENCE [LARGE SCALE GENOMIC DNA]</scope>
    <source>
        <strain evidence="3">ATCC 43989 / DSM 5975 / JCM 20966 / LMG 6465 / NBRC 14845 / NCIMB 13405 / ORS 571</strain>
    </source>
</reference>
<sequence>MTVFRRAKASTEAPPPAVPGRGHNAPPAEDARLSAFEDLESQICDLSLMAGIASALFEALFEDVAAHRELNGGRADCYLIDGGTLEKVSFAISNTLTRAADLRASFYEAHATAR</sequence>
<accession>A8HTT1</accession>
<dbReference type="Proteomes" id="UP000000270">
    <property type="component" value="Chromosome"/>
</dbReference>
<evidence type="ECO:0000313" key="2">
    <source>
        <dbReference type="EMBL" id="BAF86867.1"/>
    </source>
</evidence>
<dbReference type="EMBL" id="AP009384">
    <property type="protein sequence ID" value="BAF86867.1"/>
    <property type="molecule type" value="Genomic_DNA"/>
</dbReference>
<proteinExistence type="predicted"/>
<gene>
    <name evidence="2" type="ordered locus">AZC_0869</name>
</gene>
<evidence type="ECO:0000256" key="1">
    <source>
        <dbReference type="SAM" id="MobiDB-lite"/>
    </source>
</evidence>
<protein>
    <submittedName>
        <fullName evidence="2">Uncharacterized protein</fullName>
    </submittedName>
</protein>
<dbReference type="KEGG" id="azc:AZC_0869"/>
<organism evidence="2 3">
    <name type="scientific">Azorhizobium caulinodans (strain ATCC 43989 / DSM 5975 / JCM 20966 / LMG 6465 / NBRC 14845 / NCIMB 13405 / ORS 571)</name>
    <dbReference type="NCBI Taxonomy" id="438753"/>
    <lineage>
        <taxon>Bacteria</taxon>
        <taxon>Pseudomonadati</taxon>
        <taxon>Pseudomonadota</taxon>
        <taxon>Alphaproteobacteria</taxon>
        <taxon>Hyphomicrobiales</taxon>
        <taxon>Xanthobacteraceae</taxon>
        <taxon>Azorhizobium</taxon>
    </lineage>
</organism>
<evidence type="ECO:0000313" key="3">
    <source>
        <dbReference type="Proteomes" id="UP000000270"/>
    </source>
</evidence>
<reference evidence="2 3" key="3">
    <citation type="journal article" date="2008" name="BMC Genomics">
        <title>The genome of the versatile nitrogen fixer Azorhizobium caulinodans ORS571.</title>
        <authorList>
            <person name="Lee KB."/>
            <person name="Backer P.D."/>
            <person name="Aono T."/>
            <person name="Liu CT."/>
            <person name="Suzuki S."/>
            <person name="Suzuki T."/>
            <person name="Kaneko T."/>
            <person name="Yamada M."/>
            <person name="Tabata S."/>
            <person name="Kupfer D.M."/>
            <person name="Najar F.Z."/>
            <person name="Wiley G.B."/>
            <person name="Roe B."/>
            <person name="Binnewies T.T."/>
            <person name="Ussery D.W."/>
            <person name="D'Haeze W."/>
            <person name="Herder J.D."/>
            <person name="Gevers D."/>
            <person name="Vereecke D."/>
            <person name="Holsters M."/>
            <person name="Oyaizu H."/>
        </authorList>
    </citation>
    <scope>NUCLEOTIDE SEQUENCE [LARGE SCALE GENOMIC DNA]</scope>
    <source>
        <strain evidence="3">ATCC 43989 / DSM 5975 / JCM 20966 / LMG 6465 / NBRC 14845 / NCIMB 13405 / ORS 571</strain>
    </source>
</reference>